<name>A0A8K1FES6_PYTOL</name>
<sequence length="1319" mass="143672">MAGWVPVESDSDIPQGFCFSDQLTAIPCQTSFFSFHVLTAGTSSGVCFAKGEANATGLVSNFSAIALHRYAFRGSDMVFSTKTRDAYWSINEAGQLSMQPQEQATKFKMYKRANGQGPIVIRSGKYFVGVGLSGLYVTQTVCSDHLLLPAQQQHENIVADMDKMDAEIMGYRVNSLLNGGKLFPAWMAYDYALVIPLRNQPNGPKFTQFKMENAGPMDLMTMFNKAFELIALKMIKEYSHYPSLGRQLPKDLMVHQIAESIPTTAPDVWHNVASVFVIYGEDDYYRADFFLGVAAFAAAKFKATANDNQILLSPKEEKAETWMASYYRTSSALAWMRPGLTLMQKLNQTDMLVDTTNMGLLTRPMDGTLKKYWFTDLLKKPEDPEAQRKQAGNRVGDIGTTPTLSQNQFKEWNTSRTLMELGLMYHLDAKFIAESTTIGESISEPIFKEIDRGLTASAGMDLDSVYRLVSDNTTRDMMDVVDAICRAKLVEINVCVLPQIFRQTGLFSMYSRNITSPSVVTSLETTTSIDYSKYLKLVQEDAAAADLKANLLKAKREFIQDAKTLTDGLSQRVEDSVIKTALDASQQIAATTSALTKFMEKTSSFQAKGLNAQLSQRMTEIEEGQKRVDSTRSTFLEELNAIATIAKIRASIEAFVKVVDTAFSVFDFGEALGVGRKVKSQTTKGEFERDDREFDLGSAGGVVSGFEQSIQAINTVSNTFKLKEYADGLAKELGSVIQRMQQLAPAITRVREAAAPLISGEKLSTAQLASISEKFLEAMKDYKAPVSVTELNSLQSRFQAVGDQLCIVAELPTDRNCINLPGRNEMIFTVLVENVRSGEDAMQALMDMCAEAINAQTLQVLDEKVKQNAAEATDLTALQRKWGKDENKKKEWWFQWNKKQSYLTAAATAGTVLQQVYMLSALVAKCNEETYLNGGVPSATCKNVIYSGQSIQMENVASLTAPVKRAGTWTTVSPSTSLIPTEPSYPGDLAYIDLAKLLDGQPVYFKLPLNNATWLKNHGWVSLEADVSKYVYLVKSFQLFLPPRFADYSSSPGSAEIVVESRPLSNLGPGMQGKTYLIKPVKYKTEYTYGDGGVSEDSCQALSYHQCNRNLPQYCLRSDGLASVTSGLLPSLFSEWVITAKVEGSGGSAPRIGYRKASTPLLLQAQVQMDRLLITSARASSITSDNVAVPTVAPSATPAAVTPVASVGVSDSPAPALAPVPASGAADPATPEAASPSPAAAEGSVAPAAHRQLRYAAVQAGSTIVGERAVKAGSTKVQCCAPGTEYRGKDGCMACPKGSISQLGGLYCVPDPKLTRGQA</sequence>
<accession>A0A8K1FES6</accession>
<comment type="caution">
    <text evidence="2">The sequence shown here is derived from an EMBL/GenBank/DDBJ whole genome shotgun (WGS) entry which is preliminary data.</text>
</comment>
<dbReference type="OrthoDB" id="5955502at2759"/>
<evidence type="ECO:0000313" key="3">
    <source>
        <dbReference type="Proteomes" id="UP000794436"/>
    </source>
</evidence>
<evidence type="ECO:0000313" key="2">
    <source>
        <dbReference type="EMBL" id="TMW60870.1"/>
    </source>
</evidence>
<keyword evidence="3" id="KW-1185">Reference proteome</keyword>
<gene>
    <name evidence="2" type="ORF">Poli38472_000912</name>
</gene>
<feature type="region of interest" description="Disordered" evidence="1">
    <location>
        <begin position="1218"/>
        <end position="1246"/>
    </location>
</feature>
<organism evidence="2 3">
    <name type="scientific">Pythium oligandrum</name>
    <name type="common">Mycoparasitic fungus</name>
    <dbReference type="NCBI Taxonomy" id="41045"/>
    <lineage>
        <taxon>Eukaryota</taxon>
        <taxon>Sar</taxon>
        <taxon>Stramenopiles</taxon>
        <taxon>Oomycota</taxon>
        <taxon>Peronosporomycetes</taxon>
        <taxon>Pythiales</taxon>
        <taxon>Pythiaceae</taxon>
        <taxon>Pythium</taxon>
    </lineage>
</organism>
<protein>
    <submittedName>
        <fullName evidence="2">Uncharacterized protein</fullName>
    </submittedName>
</protein>
<proteinExistence type="predicted"/>
<reference evidence="2" key="1">
    <citation type="submission" date="2019-03" db="EMBL/GenBank/DDBJ databases">
        <title>Long read genome sequence of the mycoparasitic Pythium oligandrum ATCC 38472 isolated from sugarbeet rhizosphere.</title>
        <authorList>
            <person name="Gaulin E."/>
        </authorList>
    </citation>
    <scope>NUCLEOTIDE SEQUENCE</scope>
    <source>
        <strain evidence="2">ATCC 38472_TT</strain>
    </source>
</reference>
<evidence type="ECO:0000256" key="1">
    <source>
        <dbReference type="SAM" id="MobiDB-lite"/>
    </source>
</evidence>
<dbReference type="EMBL" id="SPLM01000108">
    <property type="protein sequence ID" value="TMW60870.1"/>
    <property type="molecule type" value="Genomic_DNA"/>
</dbReference>
<dbReference type="Proteomes" id="UP000794436">
    <property type="component" value="Unassembled WGS sequence"/>
</dbReference>